<evidence type="ECO:0000313" key="4">
    <source>
        <dbReference type="EMBL" id="XDT72577.1"/>
    </source>
</evidence>
<dbReference type="RefSeq" id="WP_369601583.1">
    <property type="nucleotide sequence ID" value="NZ_CP154858.1"/>
</dbReference>
<sequence length="189" mass="21380">MRRLPAVGLLALIAAPLAVADTAQKLEDVSYVGLTYSDWDFRSIRGEKSARLDGATLILGTHITDYVKVEGRFGMGLTEDSPQDGLKVKTNYLASWYMGPTYAPTEYWTVYGLFGFSFVKGETQRDDPTAFPDIPEKFYSSSFSVSYILGTEIQIHKDVWGTFEFGRIHKDSQTKVRMMQLNLGIKYRY</sequence>
<feature type="signal peptide" evidence="2">
    <location>
        <begin position="1"/>
        <end position="20"/>
    </location>
</feature>
<feature type="domain" description="Outer membrane protein beta-barrel" evidence="3">
    <location>
        <begin position="9"/>
        <end position="188"/>
    </location>
</feature>
<protein>
    <submittedName>
        <fullName evidence="4">Outer membrane beta-barrel protein</fullName>
    </submittedName>
</protein>
<accession>A0AB39UW84</accession>
<dbReference type="Pfam" id="PF13505">
    <property type="entry name" value="OMP_b-brl"/>
    <property type="match status" value="1"/>
</dbReference>
<dbReference type="InterPro" id="IPR027385">
    <property type="entry name" value="Beta-barrel_OMP"/>
</dbReference>
<evidence type="ECO:0000256" key="2">
    <source>
        <dbReference type="SAM" id="SignalP"/>
    </source>
</evidence>
<name>A0AB39UW84_9GAMM</name>
<evidence type="ECO:0000259" key="3">
    <source>
        <dbReference type="Pfam" id="PF13505"/>
    </source>
</evidence>
<keyword evidence="1 2" id="KW-0732">Signal</keyword>
<dbReference type="InterPro" id="IPR011250">
    <property type="entry name" value="OMP/PagP_B-barrel"/>
</dbReference>
<gene>
    <name evidence="4" type="ORF">AAIA72_00920</name>
</gene>
<evidence type="ECO:0000256" key="1">
    <source>
        <dbReference type="ARBA" id="ARBA00022729"/>
    </source>
</evidence>
<dbReference type="SUPFAM" id="SSF56925">
    <property type="entry name" value="OMPA-like"/>
    <property type="match status" value="1"/>
</dbReference>
<proteinExistence type="predicted"/>
<dbReference type="Gene3D" id="2.40.160.20">
    <property type="match status" value="1"/>
</dbReference>
<organism evidence="4">
    <name type="scientific">Thermohahella caldifontis</name>
    <dbReference type="NCBI Taxonomy" id="3142973"/>
    <lineage>
        <taxon>Bacteria</taxon>
        <taxon>Pseudomonadati</taxon>
        <taxon>Pseudomonadota</taxon>
        <taxon>Gammaproteobacteria</taxon>
        <taxon>Oceanospirillales</taxon>
        <taxon>Hahellaceae</taxon>
        <taxon>Thermohahella</taxon>
    </lineage>
</organism>
<dbReference type="EMBL" id="CP154858">
    <property type="protein sequence ID" value="XDT72577.1"/>
    <property type="molecule type" value="Genomic_DNA"/>
</dbReference>
<feature type="chain" id="PRO_5044277717" evidence="2">
    <location>
        <begin position="21"/>
        <end position="189"/>
    </location>
</feature>
<dbReference type="KEGG" id="tcd:AAIA72_00920"/>
<dbReference type="AlphaFoldDB" id="A0AB39UW84"/>
<reference evidence="4" key="1">
    <citation type="submission" date="2024-05" db="EMBL/GenBank/DDBJ databases">
        <title>Genome sequencing of novel strain.</title>
        <authorList>
            <person name="Ganbat D."/>
            <person name="Ganbat S."/>
            <person name="Lee S.-J."/>
        </authorList>
    </citation>
    <scope>NUCLEOTIDE SEQUENCE</scope>
    <source>
        <strain evidence="4">SMD15-11</strain>
    </source>
</reference>